<proteinExistence type="predicted"/>
<reference evidence="2" key="1">
    <citation type="journal article" date="2014" name="Int. J. Syst. Evol. Microbiol.">
        <title>Complete genome sequence of Corynebacterium casei LMG S-19264T (=DSM 44701T), isolated from a smear-ripened cheese.</title>
        <authorList>
            <consortium name="US DOE Joint Genome Institute (JGI-PGF)"/>
            <person name="Walter F."/>
            <person name="Albersmeier A."/>
            <person name="Kalinowski J."/>
            <person name="Ruckert C."/>
        </authorList>
    </citation>
    <scope>NUCLEOTIDE SEQUENCE</scope>
    <source>
        <strain evidence="2">JCM 4234</strain>
    </source>
</reference>
<comment type="caution">
    <text evidence="2">The sequence shown here is derived from an EMBL/GenBank/DDBJ whole genome shotgun (WGS) entry which is preliminary data.</text>
</comment>
<name>A0A918G846_STRGD</name>
<keyword evidence="3" id="KW-1185">Reference proteome</keyword>
<accession>A0A918G846</accession>
<evidence type="ECO:0000313" key="2">
    <source>
        <dbReference type="EMBL" id="GGS23505.1"/>
    </source>
</evidence>
<evidence type="ECO:0000313" key="3">
    <source>
        <dbReference type="Proteomes" id="UP000653493"/>
    </source>
</evidence>
<feature type="compositionally biased region" description="Basic and acidic residues" evidence="1">
    <location>
        <begin position="13"/>
        <end position="27"/>
    </location>
</feature>
<reference evidence="2" key="2">
    <citation type="submission" date="2020-09" db="EMBL/GenBank/DDBJ databases">
        <authorList>
            <person name="Sun Q."/>
            <person name="Ohkuma M."/>
        </authorList>
    </citation>
    <scope>NUCLEOTIDE SEQUENCE</scope>
    <source>
        <strain evidence="2">JCM 4234</strain>
    </source>
</reference>
<evidence type="ECO:0000256" key="1">
    <source>
        <dbReference type="SAM" id="MobiDB-lite"/>
    </source>
</evidence>
<feature type="compositionally biased region" description="Low complexity" evidence="1">
    <location>
        <begin position="1"/>
        <end position="12"/>
    </location>
</feature>
<gene>
    <name evidence="2" type="ORF">GCM10010238_09410</name>
</gene>
<organism evidence="2 3">
    <name type="scientific">Streptomyces griseoviridis</name>
    <dbReference type="NCBI Taxonomy" id="45398"/>
    <lineage>
        <taxon>Bacteria</taxon>
        <taxon>Bacillati</taxon>
        <taxon>Actinomycetota</taxon>
        <taxon>Actinomycetes</taxon>
        <taxon>Kitasatosporales</taxon>
        <taxon>Streptomycetaceae</taxon>
        <taxon>Streptomyces</taxon>
    </lineage>
</organism>
<feature type="region of interest" description="Disordered" evidence="1">
    <location>
        <begin position="75"/>
        <end position="96"/>
    </location>
</feature>
<dbReference type="EMBL" id="BMSL01000002">
    <property type="protein sequence ID" value="GGS23505.1"/>
    <property type="molecule type" value="Genomic_DNA"/>
</dbReference>
<feature type="region of interest" description="Disordered" evidence="1">
    <location>
        <begin position="1"/>
        <end position="40"/>
    </location>
</feature>
<feature type="compositionally biased region" description="Pro residues" evidence="1">
    <location>
        <begin position="87"/>
        <end position="96"/>
    </location>
</feature>
<dbReference type="AlphaFoldDB" id="A0A918G846"/>
<sequence>MNQGETPAATARPAEEPPDGERGKPEETADGQDIPRQGAWAARRDLLAHAPDFVSTTLAHRDQYGQTGGVHYGDQIFHFGGGHAEPPRPASGPIPPAEAETLGKVFRGCPSFDEALAHLRRDKVVILVGGRETGRYSAALMLLHRLGTARMRSLDPQTPFSELTGRTDAATGYILRDPGLGRGHPLRMPQLLALREHLERCRAHLVITMEPSAALGDVPFVRWEPPSAHDLLHAHVTAATGEAAWPGLCGLTPVKEFLDRRHTPHEIEQFALQLVAHHRGEIDEERLASYGETAVATLVSRWLTEEKPGMRDKAFLISLAVFDKAPYAVTAELSDGLFLRLHKIEAPHVHPVIPVFRAEREERLRLAHADGYFTTEATEWGPLEGKFCARYQDERIAPLLLEEVWNLHPSARPALADWIRDLADDRRPLVRTRAASTAALLATADLSSAMAHLIEPWADSRSPLSWLTAANALTVSQLLGVTAVSRVLHDWCTGDAESRRWTAIRAYGLLGPVHHEETLAALLDAVHRRPPDEFEHAADGEHLEPPEESRQLADALQLLLLAVGDPVLTALADLLRTDRAVRPHALLAFLQACQQTDGDDTDRPPVLDWYARAAVEEDTGSARRLVTFWNSLLADRAHHAQALGVLRGWVRRADTDPGTEAALASLLTALIETPPNHRRIGHLLRTVRDGQGMSPAAARLLAHLSLD</sequence>
<protein>
    <submittedName>
        <fullName evidence="2">Uncharacterized protein</fullName>
    </submittedName>
</protein>
<dbReference type="Proteomes" id="UP000653493">
    <property type="component" value="Unassembled WGS sequence"/>
</dbReference>